<organism evidence="2 3">
    <name type="scientific">Aspergillus leporis</name>
    <dbReference type="NCBI Taxonomy" id="41062"/>
    <lineage>
        <taxon>Eukaryota</taxon>
        <taxon>Fungi</taxon>
        <taxon>Dikarya</taxon>
        <taxon>Ascomycota</taxon>
        <taxon>Pezizomycotina</taxon>
        <taxon>Eurotiomycetes</taxon>
        <taxon>Eurotiomycetidae</taxon>
        <taxon>Eurotiales</taxon>
        <taxon>Aspergillaceae</taxon>
        <taxon>Aspergillus</taxon>
        <taxon>Aspergillus subgen. Circumdati</taxon>
    </lineage>
</organism>
<accession>A0A5N5WQY6</accession>
<dbReference type="Gene3D" id="1.10.1200.10">
    <property type="entry name" value="ACP-like"/>
    <property type="match status" value="1"/>
</dbReference>
<dbReference type="InterPro" id="IPR009081">
    <property type="entry name" value="PP-bd_ACP"/>
</dbReference>
<protein>
    <recommendedName>
        <fullName evidence="1">Carrier domain-containing protein</fullName>
    </recommendedName>
</protein>
<keyword evidence="3" id="KW-1185">Reference proteome</keyword>
<evidence type="ECO:0000313" key="2">
    <source>
        <dbReference type="EMBL" id="KAB8069472.1"/>
    </source>
</evidence>
<sequence>MTLVCFFLPEDGDMWACNYIRDVVFTQRFIETARRLTCDLFVLEPETQDIVLAILSIEFQKVSIKSLKKVLGILNSDAPPVQSSRVQCIPAKENFCRTGATLEASAPTPRAAVRQSAQLKGSTSRDLLGLQNINEMLRDVLHIPLDDITHDTVLEDLGVDSLLATGHFTEMNKRFGVSISPSGFTKNIDVRGLSQVIPILDTTPYPNPPSGRIPTPQSSPVSAVILHQPVQGEYQTLEGIQEMLGGVESLLATELFSEMNKRFGLFQSTTTSPSAAQSTTVCTPKPIRPSSQDDMQTIVFAERDGTPLSANIYFPERLVDIRKALLVALMIHGGGHVISTRKDIRHDQTQFFCALAFCQ</sequence>
<dbReference type="Proteomes" id="UP000326565">
    <property type="component" value="Unassembled WGS sequence"/>
</dbReference>
<name>A0A5N5WQY6_9EURO</name>
<dbReference type="SUPFAM" id="SSF47336">
    <property type="entry name" value="ACP-like"/>
    <property type="match status" value="1"/>
</dbReference>
<dbReference type="OrthoDB" id="19653at2759"/>
<dbReference type="InterPro" id="IPR029058">
    <property type="entry name" value="AB_hydrolase_fold"/>
</dbReference>
<dbReference type="Gene3D" id="3.40.50.1820">
    <property type="entry name" value="alpha/beta hydrolase"/>
    <property type="match status" value="1"/>
</dbReference>
<evidence type="ECO:0000259" key="1">
    <source>
        <dbReference type="PROSITE" id="PS50075"/>
    </source>
</evidence>
<proteinExistence type="predicted"/>
<evidence type="ECO:0000313" key="3">
    <source>
        <dbReference type="Proteomes" id="UP000326565"/>
    </source>
</evidence>
<dbReference type="InterPro" id="IPR036736">
    <property type="entry name" value="ACP-like_sf"/>
</dbReference>
<dbReference type="Pfam" id="PF00550">
    <property type="entry name" value="PP-binding"/>
    <property type="match status" value="1"/>
</dbReference>
<gene>
    <name evidence="2" type="ORF">BDV29DRAFT_161419</name>
</gene>
<dbReference type="SUPFAM" id="SSF53474">
    <property type="entry name" value="alpha/beta-Hydrolases"/>
    <property type="match status" value="1"/>
</dbReference>
<dbReference type="PROSITE" id="PS50075">
    <property type="entry name" value="CARRIER"/>
    <property type="match status" value="1"/>
</dbReference>
<dbReference type="AlphaFoldDB" id="A0A5N5WQY6"/>
<reference evidence="2 3" key="1">
    <citation type="submission" date="2019-04" db="EMBL/GenBank/DDBJ databases">
        <title>Friends and foes A comparative genomics study of 23 Aspergillus species from section Flavi.</title>
        <authorList>
            <consortium name="DOE Joint Genome Institute"/>
            <person name="Kjaerbolling I."/>
            <person name="Vesth T."/>
            <person name="Frisvad J.C."/>
            <person name="Nybo J.L."/>
            <person name="Theobald S."/>
            <person name="Kildgaard S."/>
            <person name="Isbrandt T."/>
            <person name="Kuo A."/>
            <person name="Sato A."/>
            <person name="Lyhne E.K."/>
            <person name="Kogle M.E."/>
            <person name="Wiebenga A."/>
            <person name="Kun R.S."/>
            <person name="Lubbers R.J."/>
            <person name="Makela M.R."/>
            <person name="Barry K."/>
            <person name="Chovatia M."/>
            <person name="Clum A."/>
            <person name="Daum C."/>
            <person name="Haridas S."/>
            <person name="He G."/>
            <person name="LaButti K."/>
            <person name="Lipzen A."/>
            <person name="Mondo S."/>
            <person name="Riley R."/>
            <person name="Salamov A."/>
            <person name="Simmons B.A."/>
            <person name="Magnuson J.K."/>
            <person name="Henrissat B."/>
            <person name="Mortensen U.H."/>
            <person name="Larsen T.O."/>
            <person name="Devries R.P."/>
            <person name="Grigoriev I.V."/>
            <person name="Machida M."/>
            <person name="Baker S.E."/>
            <person name="Andersen M.R."/>
        </authorList>
    </citation>
    <scope>NUCLEOTIDE SEQUENCE [LARGE SCALE GENOMIC DNA]</scope>
    <source>
        <strain evidence="2 3">CBS 151.66</strain>
    </source>
</reference>
<dbReference type="EMBL" id="ML732340">
    <property type="protein sequence ID" value="KAB8069472.1"/>
    <property type="molecule type" value="Genomic_DNA"/>
</dbReference>
<feature type="domain" description="Carrier" evidence="1">
    <location>
        <begin position="124"/>
        <end position="201"/>
    </location>
</feature>